<keyword evidence="8" id="KW-1185">Reference proteome</keyword>
<feature type="transmembrane region" description="Helical" evidence="6">
    <location>
        <begin position="230"/>
        <end position="246"/>
    </location>
</feature>
<evidence type="ECO:0000256" key="3">
    <source>
        <dbReference type="ARBA" id="ARBA00022692"/>
    </source>
</evidence>
<evidence type="ECO:0000256" key="5">
    <source>
        <dbReference type="ARBA" id="ARBA00023136"/>
    </source>
</evidence>
<dbReference type="PANTHER" id="PTHR30250:SF26">
    <property type="entry name" value="PSMA PROTEIN"/>
    <property type="match status" value="1"/>
</dbReference>
<feature type="transmembrane region" description="Helical" evidence="6">
    <location>
        <begin position="131"/>
        <end position="155"/>
    </location>
</feature>
<feature type="transmembrane region" description="Helical" evidence="6">
    <location>
        <begin position="403"/>
        <end position="425"/>
    </location>
</feature>
<evidence type="ECO:0000256" key="1">
    <source>
        <dbReference type="ARBA" id="ARBA00004651"/>
    </source>
</evidence>
<evidence type="ECO:0000256" key="4">
    <source>
        <dbReference type="ARBA" id="ARBA00022989"/>
    </source>
</evidence>
<evidence type="ECO:0000256" key="2">
    <source>
        <dbReference type="ARBA" id="ARBA00022475"/>
    </source>
</evidence>
<evidence type="ECO:0000313" key="8">
    <source>
        <dbReference type="Proteomes" id="UP000594749"/>
    </source>
</evidence>
<dbReference type="OrthoDB" id="580892at2"/>
<dbReference type="EMBL" id="CP063078">
    <property type="protein sequence ID" value="QOQ86807.1"/>
    <property type="molecule type" value="Genomic_DNA"/>
</dbReference>
<feature type="transmembrane region" description="Helical" evidence="6">
    <location>
        <begin position="347"/>
        <end position="366"/>
    </location>
</feature>
<keyword evidence="3 6" id="KW-0812">Transmembrane</keyword>
<feature type="transmembrane region" description="Helical" evidence="6">
    <location>
        <begin position="266"/>
        <end position="289"/>
    </location>
</feature>
<feature type="transmembrane region" description="Helical" evidence="6">
    <location>
        <begin position="46"/>
        <end position="71"/>
    </location>
</feature>
<feature type="transmembrane region" description="Helical" evidence="6">
    <location>
        <begin position="468"/>
        <end position="489"/>
    </location>
</feature>
<feature type="transmembrane region" description="Helical" evidence="6">
    <location>
        <begin position="445"/>
        <end position="462"/>
    </location>
</feature>
<feature type="transmembrane region" description="Helical" evidence="6">
    <location>
        <begin position="167"/>
        <end position="185"/>
    </location>
</feature>
<keyword evidence="4 6" id="KW-1133">Transmembrane helix</keyword>
<dbReference type="RefSeq" id="WP_025803930.1">
    <property type="nucleotide sequence ID" value="NZ_CP053842.1"/>
</dbReference>
<feature type="transmembrane region" description="Helical" evidence="6">
    <location>
        <begin position="315"/>
        <end position="335"/>
    </location>
</feature>
<comment type="subcellular location">
    <subcellularLocation>
        <location evidence="1">Cell membrane</location>
        <topology evidence="1">Multi-pass membrane protein</topology>
    </subcellularLocation>
</comment>
<dbReference type="InterPro" id="IPR050833">
    <property type="entry name" value="Poly_Biosynth_Transport"/>
</dbReference>
<accession>A0A7M1LE05</accession>
<feature type="transmembrane region" description="Helical" evidence="6">
    <location>
        <begin position="378"/>
        <end position="397"/>
    </location>
</feature>
<organism evidence="7 8">
    <name type="scientific">Campylobacter corcagiensis</name>
    <dbReference type="NCBI Taxonomy" id="1448857"/>
    <lineage>
        <taxon>Bacteria</taxon>
        <taxon>Pseudomonadati</taxon>
        <taxon>Campylobacterota</taxon>
        <taxon>Epsilonproteobacteria</taxon>
        <taxon>Campylobacterales</taxon>
        <taxon>Campylobacteraceae</taxon>
        <taxon>Campylobacter</taxon>
    </lineage>
</organism>
<proteinExistence type="predicted"/>
<keyword evidence="2" id="KW-1003">Cell membrane</keyword>
<reference evidence="7 8" key="1">
    <citation type="submission" date="2020-10" db="EMBL/GenBank/DDBJ databases">
        <title>Campylobacter and Helicobacter PacBio genomes.</title>
        <authorList>
            <person name="Lane C."/>
        </authorList>
    </citation>
    <scope>NUCLEOTIDE SEQUENCE [LARGE SCALE GENOMIC DNA]</scope>
    <source>
        <strain evidence="7 8">2016D-0077</strain>
    </source>
</reference>
<evidence type="ECO:0000256" key="6">
    <source>
        <dbReference type="SAM" id="Phobius"/>
    </source>
</evidence>
<dbReference type="Pfam" id="PF13440">
    <property type="entry name" value="Polysacc_synt_3"/>
    <property type="match status" value="1"/>
</dbReference>
<dbReference type="AlphaFoldDB" id="A0A7M1LE05"/>
<dbReference type="Proteomes" id="UP000594749">
    <property type="component" value="Chromosome"/>
</dbReference>
<feature type="transmembrane region" description="Helical" evidence="6">
    <location>
        <begin position="12"/>
        <end position="34"/>
    </location>
</feature>
<dbReference type="PANTHER" id="PTHR30250">
    <property type="entry name" value="PST FAMILY PREDICTED COLANIC ACID TRANSPORTER"/>
    <property type="match status" value="1"/>
</dbReference>
<evidence type="ECO:0000313" key="7">
    <source>
        <dbReference type="EMBL" id="QOQ86807.1"/>
    </source>
</evidence>
<sequence length="507" mass="58510">MSNKNPVIERKEGAILTYVNIFLNTFIMIFYTPFVIKMLGQSEFGLYSLAISIMGYIAIFDFGLGNAVVVFTSKFIAKNQQNKQNILYSTVFVFYICMSFLIIILGVIFLSNIELFFKNSLTLEEIEILKVLVMLLIFNMTFSLPCNVFSSILNAYERFIFMKKISILRSLLTPLFLSVILLLGFKSISMIVSITFLNILYFLTIIIYCKKNINMKIDILKFNFNFLKMVLNYSIFIFIGLIVDQVNWNFGQFIIGSFLGAKEVGVFAIAILFNSMFIMLSTAISGVFLPKISKMISSGANNETLTNEMIRIGRLQGYIIFLILFGFIIFGKDFIKLWVGESYIDAYYLTIIIMIPLSVPLIQNLGLSIMQAKNQYQFKAISTLIGAIISIFLSIYLVKIYGYFGVSFSIASMFFIMNGIAINWYYHKKIKLNMQKFWSEIFKNITPIFLLFLLFLLFSNFIKSDNIVYFAIEILVFMLLYFIVCYKICMNEYEKSLLESILKKIKV</sequence>
<name>A0A7M1LE05_9BACT</name>
<feature type="transmembrane region" description="Helical" evidence="6">
    <location>
        <begin position="92"/>
        <end position="111"/>
    </location>
</feature>
<protein>
    <submittedName>
        <fullName evidence="7">Oligosaccharide flippase family protein</fullName>
    </submittedName>
</protein>
<feature type="transmembrane region" description="Helical" evidence="6">
    <location>
        <begin position="191"/>
        <end position="209"/>
    </location>
</feature>
<dbReference type="GO" id="GO:0005886">
    <property type="term" value="C:plasma membrane"/>
    <property type="evidence" value="ECO:0007669"/>
    <property type="project" value="UniProtKB-SubCell"/>
</dbReference>
<gene>
    <name evidence="7" type="ORF">IMC76_06195</name>
</gene>
<keyword evidence="5 6" id="KW-0472">Membrane</keyword>